<accession>A0A7W6CN75</accession>
<keyword evidence="2" id="KW-0238">DNA-binding</keyword>
<proteinExistence type="predicted"/>
<dbReference type="EMBL" id="JACIDW010000002">
    <property type="protein sequence ID" value="MBB3963346.1"/>
    <property type="molecule type" value="Genomic_DNA"/>
</dbReference>
<comment type="caution">
    <text evidence="2">The sequence shown here is derived from an EMBL/GenBank/DDBJ whole genome shotgun (WGS) entry which is preliminary data.</text>
</comment>
<protein>
    <submittedName>
        <fullName evidence="2">Bifunctional DNA-binding transcriptional regulator/antitoxin component of YhaV-PrlF toxin-antitoxin module</fullName>
    </submittedName>
</protein>
<evidence type="ECO:0000259" key="1">
    <source>
        <dbReference type="SMART" id="SM00966"/>
    </source>
</evidence>
<dbReference type="AlphaFoldDB" id="A0A7W6CN75"/>
<sequence>MARVKMSDAGTVELPKAMRDAHGFKAGAEFEVIDDGQRIFLELVAPLHPTDEDHKLSADEFLAFIRSFPKYEGPPITDEMMHEAINQAAIEDWERLVRQWAGEDKDEDDKDG</sequence>
<dbReference type="RefSeq" id="WP_183899065.1">
    <property type="nucleotide sequence ID" value="NZ_JACIDW010000002.1"/>
</dbReference>
<dbReference type="SMART" id="SM00966">
    <property type="entry name" value="SpoVT_AbrB"/>
    <property type="match status" value="1"/>
</dbReference>
<gene>
    <name evidence="2" type="ORF">GGQ67_000971</name>
</gene>
<dbReference type="SUPFAM" id="SSF89447">
    <property type="entry name" value="AbrB/MazE/MraZ-like"/>
    <property type="match status" value="1"/>
</dbReference>
<dbReference type="GO" id="GO:0003677">
    <property type="term" value="F:DNA binding"/>
    <property type="evidence" value="ECO:0007669"/>
    <property type="project" value="UniProtKB-KW"/>
</dbReference>
<name>A0A7W6CN75_9HYPH</name>
<organism evidence="2 3">
    <name type="scientific">Rhizobium metallidurans</name>
    <dbReference type="NCBI Taxonomy" id="1265931"/>
    <lineage>
        <taxon>Bacteria</taxon>
        <taxon>Pseudomonadati</taxon>
        <taxon>Pseudomonadota</taxon>
        <taxon>Alphaproteobacteria</taxon>
        <taxon>Hyphomicrobiales</taxon>
        <taxon>Rhizobiaceae</taxon>
        <taxon>Rhizobium/Agrobacterium group</taxon>
        <taxon>Rhizobium</taxon>
    </lineage>
</organism>
<dbReference type="InterPro" id="IPR007159">
    <property type="entry name" value="SpoVT-AbrB_dom"/>
</dbReference>
<evidence type="ECO:0000313" key="3">
    <source>
        <dbReference type="Proteomes" id="UP000582090"/>
    </source>
</evidence>
<feature type="domain" description="SpoVT-AbrB" evidence="1">
    <location>
        <begin position="4"/>
        <end position="47"/>
    </location>
</feature>
<evidence type="ECO:0000313" key="2">
    <source>
        <dbReference type="EMBL" id="MBB3963346.1"/>
    </source>
</evidence>
<keyword evidence="3" id="KW-1185">Reference proteome</keyword>
<dbReference type="InterPro" id="IPR037914">
    <property type="entry name" value="SpoVT-AbrB_sf"/>
</dbReference>
<dbReference type="Proteomes" id="UP000582090">
    <property type="component" value="Unassembled WGS sequence"/>
</dbReference>
<reference evidence="2 3" key="1">
    <citation type="submission" date="2020-08" db="EMBL/GenBank/DDBJ databases">
        <title>Genomic Encyclopedia of Type Strains, Phase IV (KMG-IV): sequencing the most valuable type-strain genomes for metagenomic binning, comparative biology and taxonomic classification.</title>
        <authorList>
            <person name="Goeker M."/>
        </authorList>
    </citation>
    <scope>NUCLEOTIDE SEQUENCE [LARGE SCALE GENOMIC DNA]</scope>
    <source>
        <strain evidence="2 3">DSM 26575</strain>
    </source>
</reference>